<dbReference type="PANTHER" id="PTHR37305">
    <property type="entry name" value="INTEGRAL MEMBRANE PROTEIN-RELATED"/>
    <property type="match status" value="1"/>
</dbReference>
<accession>A0A4R2H0Y6</accession>
<feature type="transmembrane region" description="Helical" evidence="1">
    <location>
        <begin position="102"/>
        <end position="128"/>
    </location>
</feature>
<dbReference type="PANTHER" id="PTHR37305:SF1">
    <property type="entry name" value="MEMBRANE PROTEIN"/>
    <property type="match status" value="1"/>
</dbReference>
<evidence type="ECO:0000256" key="1">
    <source>
        <dbReference type="SAM" id="Phobius"/>
    </source>
</evidence>
<keyword evidence="3" id="KW-1185">Reference proteome</keyword>
<protein>
    <recommendedName>
        <fullName evidence="4">ABC-2 family transporter</fullName>
    </recommendedName>
</protein>
<evidence type="ECO:0000313" key="3">
    <source>
        <dbReference type="Proteomes" id="UP000294508"/>
    </source>
</evidence>
<keyword evidence="1" id="KW-0472">Membrane</keyword>
<dbReference type="Proteomes" id="UP000294508">
    <property type="component" value="Unassembled WGS sequence"/>
</dbReference>
<gene>
    <name evidence="2" type="ORF">EV652_11616</name>
</gene>
<evidence type="ECO:0000313" key="2">
    <source>
        <dbReference type="EMBL" id="TCO17995.1"/>
    </source>
</evidence>
<sequence length="254" mass="26535">MTPLIQSEVAKLFATRLWLAILLATMALTALFASLNIAFNNSPDTLAPPLATAAGQQLLFATSAGGAQPLVAVLAAIGITGEYRHRTAATTFLLAPARRRVLLAKLITYGVTGAAYAIACIATVYIISRPWLDARGINLTLTGNGIPATLAGVVLAVTLFALLGVGLGACLRDQIAVVAGLLIYLFVAEPILTRIPALQDWTIYLPGPAANALTHTTLTNQTFLTPWQGGVALASYALLATAIGLRSITHHDLT</sequence>
<keyword evidence="1" id="KW-0812">Transmembrane</keyword>
<reference evidence="2 3" key="1">
    <citation type="journal article" date="2015" name="Stand. Genomic Sci.">
        <title>Genomic Encyclopedia of Bacterial and Archaeal Type Strains, Phase III: the genomes of soil and plant-associated and newly described type strains.</title>
        <authorList>
            <person name="Whitman W.B."/>
            <person name="Woyke T."/>
            <person name="Klenk H.P."/>
            <person name="Zhou Y."/>
            <person name="Lilburn T.G."/>
            <person name="Beck B.J."/>
            <person name="De Vos P."/>
            <person name="Vandamme P."/>
            <person name="Eisen J.A."/>
            <person name="Garrity G."/>
            <person name="Hugenholtz P."/>
            <person name="Kyrpides N.C."/>
        </authorList>
    </citation>
    <scope>NUCLEOTIDE SEQUENCE [LARGE SCALE GENOMIC DNA]</scope>
    <source>
        <strain evidence="2 3">VKM Ac-2572</strain>
    </source>
</reference>
<feature type="transmembrane region" description="Helical" evidence="1">
    <location>
        <begin position="148"/>
        <end position="168"/>
    </location>
</feature>
<proteinExistence type="predicted"/>
<dbReference type="EMBL" id="SLWN01000016">
    <property type="protein sequence ID" value="TCO17995.1"/>
    <property type="molecule type" value="Genomic_DNA"/>
</dbReference>
<comment type="caution">
    <text evidence="2">The sequence shown here is derived from an EMBL/GenBank/DDBJ whole genome shotgun (WGS) entry which is preliminary data.</text>
</comment>
<dbReference type="AlphaFoldDB" id="A0A4R2H0Y6"/>
<dbReference type="RefSeq" id="WP_132213886.1">
    <property type="nucleotide sequence ID" value="NZ_SLWN01000016.1"/>
</dbReference>
<organism evidence="2 3">
    <name type="scientific">Kribbella steppae</name>
    <dbReference type="NCBI Taxonomy" id="2512223"/>
    <lineage>
        <taxon>Bacteria</taxon>
        <taxon>Bacillati</taxon>
        <taxon>Actinomycetota</taxon>
        <taxon>Actinomycetes</taxon>
        <taxon>Propionibacteriales</taxon>
        <taxon>Kribbellaceae</taxon>
        <taxon>Kribbella</taxon>
    </lineage>
</organism>
<feature type="transmembrane region" description="Helical" evidence="1">
    <location>
        <begin position="17"/>
        <end position="39"/>
    </location>
</feature>
<dbReference type="OrthoDB" id="5244396at2"/>
<feature type="transmembrane region" description="Helical" evidence="1">
    <location>
        <begin position="175"/>
        <end position="192"/>
    </location>
</feature>
<keyword evidence="1" id="KW-1133">Transmembrane helix</keyword>
<evidence type="ECO:0008006" key="4">
    <source>
        <dbReference type="Google" id="ProtNLM"/>
    </source>
</evidence>
<feature type="transmembrane region" description="Helical" evidence="1">
    <location>
        <begin position="227"/>
        <end position="245"/>
    </location>
</feature>
<feature type="transmembrane region" description="Helical" evidence="1">
    <location>
        <begin position="59"/>
        <end position="81"/>
    </location>
</feature>
<name>A0A4R2H0Y6_9ACTN</name>